<protein>
    <submittedName>
        <fullName evidence="1">Uncharacterized protein</fullName>
    </submittedName>
</protein>
<dbReference type="AlphaFoldDB" id="E4YTI3"/>
<name>E4YTI3_OIKDI</name>
<proteinExistence type="predicted"/>
<feature type="non-terminal residue" evidence="1">
    <location>
        <position position="498"/>
    </location>
</feature>
<evidence type="ECO:0000313" key="1">
    <source>
        <dbReference type="EMBL" id="CBY38772.1"/>
    </source>
</evidence>
<organism evidence="1">
    <name type="scientific">Oikopleura dioica</name>
    <name type="common">Tunicate</name>
    <dbReference type="NCBI Taxonomy" id="34765"/>
    <lineage>
        <taxon>Eukaryota</taxon>
        <taxon>Metazoa</taxon>
        <taxon>Chordata</taxon>
        <taxon>Tunicata</taxon>
        <taxon>Appendicularia</taxon>
        <taxon>Copelata</taxon>
        <taxon>Oikopleuridae</taxon>
        <taxon>Oikopleura</taxon>
    </lineage>
</organism>
<sequence>MRNADWANKEWRRIGLRKGRRNKRIDAQEMEILVEKLRVERPSKPYGWTTIQSHLVKAIEEFFGFTLTSTALQTLKTYITKETRKQAGEQLYEPKPPAYFEWQKMKKIWDMLWLPAPKGTMETRHKVTCVSYICYVTGARAKEVCEIMIEDLEEKTEESDTFLRMPIRVSKSNSKKTRRESLILISRLTDIMPIMKRLKLAIGNRKKGTPSCSRNAPGLQMFTFHGLAGKDINECGTIACGVKLVTAADGCNISEQQWKRMNLQCSMLMQPMSMFIASRTLRKMSEARPKFIDEAIESAYENLHYEIHNLKALHDNARSSTKLRNELRAWNMVQENIVTKLIRLDASVNTSLAEVDKILTERLEKDGPEMELGQFDAINLKVIYGLEQEIKDLAIQNEMRGRFSVIYLVKQDDEMPLVVLHKHNNFTIVDPTTEQWSFHTNVEVKVENKKIETMLRQLPENLRTFTASQKALVISVSGEEFLSKQARMTKQTKLRKRV</sequence>
<accession>E4YTI3</accession>
<reference evidence="1" key="1">
    <citation type="journal article" date="2010" name="Science">
        <title>Plasticity of animal genome architecture unmasked by rapid evolution of a pelagic tunicate.</title>
        <authorList>
            <person name="Denoeud F."/>
            <person name="Henriet S."/>
            <person name="Mungpakdee S."/>
            <person name="Aury J.M."/>
            <person name="Da Silva C."/>
            <person name="Brinkmann H."/>
            <person name="Mikhaleva J."/>
            <person name="Olsen L.C."/>
            <person name="Jubin C."/>
            <person name="Canestro C."/>
            <person name="Bouquet J.M."/>
            <person name="Danks G."/>
            <person name="Poulain J."/>
            <person name="Campsteijn C."/>
            <person name="Adamski M."/>
            <person name="Cross I."/>
            <person name="Yadetie F."/>
            <person name="Muffato M."/>
            <person name="Louis A."/>
            <person name="Butcher S."/>
            <person name="Tsagkogeorga G."/>
            <person name="Konrad A."/>
            <person name="Singh S."/>
            <person name="Jensen M.F."/>
            <person name="Cong E.H."/>
            <person name="Eikeseth-Otteraa H."/>
            <person name="Noel B."/>
            <person name="Anthouard V."/>
            <person name="Porcel B.M."/>
            <person name="Kachouri-Lafond R."/>
            <person name="Nishino A."/>
            <person name="Ugolini M."/>
            <person name="Chourrout P."/>
            <person name="Nishida H."/>
            <person name="Aasland R."/>
            <person name="Huzurbazar S."/>
            <person name="Westhof E."/>
            <person name="Delsuc F."/>
            <person name="Lehrach H."/>
            <person name="Reinhardt R."/>
            <person name="Weissenbach J."/>
            <person name="Roy S.W."/>
            <person name="Artiguenave F."/>
            <person name="Postlethwait J.H."/>
            <person name="Manak J.R."/>
            <person name="Thompson E.M."/>
            <person name="Jaillon O."/>
            <person name="Du Pasquier L."/>
            <person name="Boudinot P."/>
            <person name="Liberles D.A."/>
            <person name="Volff J.N."/>
            <person name="Philippe H."/>
            <person name="Lenhard B."/>
            <person name="Roest Crollius H."/>
            <person name="Wincker P."/>
            <person name="Chourrout D."/>
        </authorList>
    </citation>
    <scope>NUCLEOTIDE SEQUENCE [LARGE SCALE GENOMIC DNA]</scope>
</reference>
<gene>
    <name evidence="1" type="ORF">GSOID_T00019296001</name>
</gene>
<dbReference type="Proteomes" id="UP000011014">
    <property type="component" value="Unassembled WGS sequence"/>
</dbReference>
<dbReference type="EMBL" id="FN655323">
    <property type="protein sequence ID" value="CBY38772.1"/>
    <property type="molecule type" value="Genomic_DNA"/>
</dbReference>